<evidence type="ECO:0000256" key="1">
    <source>
        <dbReference type="SAM" id="MobiDB-lite"/>
    </source>
</evidence>
<reference evidence="2 3" key="1">
    <citation type="submission" date="2014-10" db="EMBL/GenBank/DDBJ databases">
        <title>Draft genome sequence of Actinoplanes utahensis NRRL 12052.</title>
        <authorList>
            <person name="Velasco-Bucheli B."/>
            <person name="del Cerro C."/>
            <person name="Hormigo D."/>
            <person name="Garcia J.L."/>
            <person name="Acebal C."/>
            <person name="Arroyo M."/>
            <person name="de la Mata I."/>
        </authorList>
    </citation>
    <scope>NUCLEOTIDE SEQUENCE [LARGE SCALE GENOMIC DNA]</scope>
    <source>
        <strain evidence="2 3">NRRL 12052</strain>
    </source>
</reference>
<keyword evidence="3" id="KW-1185">Reference proteome</keyword>
<sequence length="84" mass="9001">MALRPDGDASPWDPSQRADAGDLMQDEPMSQPDLNPDEYPPIDPREPVPDDAGELLPDTPDELPAAPVEPMPDDGDEGGVREPA</sequence>
<accession>A0A0A6UQD1</accession>
<comment type="caution">
    <text evidence="2">The sequence shown here is derived from an EMBL/GenBank/DDBJ whole genome shotgun (WGS) entry which is preliminary data.</text>
</comment>
<protein>
    <submittedName>
        <fullName evidence="2">Uncharacterized protein</fullName>
    </submittedName>
</protein>
<evidence type="ECO:0000313" key="2">
    <source>
        <dbReference type="EMBL" id="KHD77243.1"/>
    </source>
</evidence>
<evidence type="ECO:0000313" key="3">
    <source>
        <dbReference type="Proteomes" id="UP000054537"/>
    </source>
</evidence>
<dbReference type="Proteomes" id="UP000054537">
    <property type="component" value="Unassembled WGS sequence"/>
</dbReference>
<proteinExistence type="predicted"/>
<gene>
    <name evidence="2" type="ORF">MB27_12490</name>
</gene>
<dbReference type="eggNOG" id="ENOG5031VH5">
    <property type="taxonomic scope" value="Bacteria"/>
</dbReference>
<dbReference type="EMBL" id="JRTT01000012">
    <property type="protein sequence ID" value="KHD77243.1"/>
    <property type="molecule type" value="Genomic_DNA"/>
</dbReference>
<name>A0A0A6UQD1_ACTUT</name>
<dbReference type="AlphaFoldDB" id="A0A0A6UQD1"/>
<feature type="region of interest" description="Disordered" evidence="1">
    <location>
        <begin position="1"/>
        <end position="84"/>
    </location>
</feature>
<organism evidence="2 3">
    <name type="scientific">Actinoplanes utahensis</name>
    <dbReference type="NCBI Taxonomy" id="1869"/>
    <lineage>
        <taxon>Bacteria</taxon>
        <taxon>Bacillati</taxon>
        <taxon>Actinomycetota</taxon>
        <taxon>Actinomycetes</taxon>
        <taxon>Micromonosporales</taxon>
        <taxon>Micromonosporaceae</taxon>
        <taxon>Actinoplanes</taxon>
    </lineage>
</organism>